<evidence type="ECO:0000313" key="2">
    <source>
        <dbReference type="EMBL" id="KAF7827315.1"/>
    </source>
</evidence>
<name>A0A834WL42_9FABA</name>
<protein>
    <submittedName>
        <fullName evidence="2">Uncharacterized protein</fullName>
    </submittedName>
</protein>
<comment type="caution">
    <text evidence="2">The sequence shown here is derived from an EMBL/GenBank/DDBJ whole genome shotgun (WGS) entry which is preliminary data.</text>
</comment>
<proteinExistence type="predicted"/>
<evidence type="ECO:0000313" key="3">
    <source>
        <dbReference type="Proteomes" id="UP000634136"/>
    </source>
</evidence>
<keyword evidence="3" id="KW-1185">Reference proteome</keyword>
<dbReference type="AlphaFoldDB" id="A0A834WL42"/>
<dbReference type="EMBL" id="JAAIUW010000006">
    <property type="protein sequence ID" value="KAF7827315.1"/>
    <property type="molecule type" value="Genomic_DNA"/>
</dbReference>
<accession>A0A834WL42</accession>
<sequence length="199" mass="23655">MSEKPVKFASHNPILGNQDQEVGNAPKRKVEERKEELNLLEEQKKKYQKQAKEAEHTYVIIKKEAEEMKRKSAMPSKNDKLKRDNQILVKQVDQLTRENRSHEVRVQVFRREYEARQNRIIELERRVAEQGQHLANINENKESVRLLPEAWKGPETVIERHLEIKRLKKKTEVVKKIEKMAQLMNMSTPRLIEVFKEAE</sequence>
<evidence type="ECO:0000256" key="1">
    <source>
        <dbReference type="SAM" id="MobiDB-lite"/>
    </source>
</evidence>
<dbReference type="Proteomes" id="UP000634136">
    <property type="component" value="Unassembled WGS sequence"/>
</dbReference>
<gene>
    <name evidence="2" type="ORF">G2W53_018479</name>
</gene>
<reference evidence="2" key="1">
    <citation type="submission" date="2020-09" db="EMBL/GenBank/DDBJ databases">
        <title>Genome-Enabled Discovery of Anthraquinone Biosynthesis in Senna tora.</title>
        <authorList>
            <person name="Kang S.-H."/>
            <person name="Pandey R.P."/>
            <person name="Lee C.-M."/>
            <person name="Sim J.-S."/>
            <person name="Jeong J.-T."/>
            <person name="Choi B.-S."/>
            <person name="Jung M."/>
            <person name="Ginzburg D."/>
            <person name="Zhao K."/>
            <person name="Won S.Y."/>
            <person name="Oh T.-J."/>
            <person name="Yu Y."/>
            <person name="Kim N.-H."/>
            <person name="Lee O.R."/>
            <person name="Lee T.-H."/>
            <person name="Bashyal P."/>
            <person name="Kim T.-S."/>
            <person name="Lee W.-H."/>
            <person name="Kawkins C."/>
            <person name="Kim C.-K."/>
            <person name="Kim J.S."/>
            <person name="Ahn B.O."/>
            <person name="Rhee S.Y."/>
            <person name="Sohng J.K."/>
        </authorList>
    </citation>
    <scope>NUCLEOTIDE SEQUENCE</scope>
    <source>
        <tissue evidence="2">Leaf</tissue>
    </source>
</reference>
<organism evidence="2 3">
    <name type="scientific">Senna tora</name>
    <dbReference type="NCBI Taxonomy" id="362788"/>
    <lineage>
        <taxon>Eukaryota</taxon>
        <taxon>Viridiplantae</taxon>
        <taxon>Streptophyta</taxon>
        <taxon>Embryophyta</taxon>
        <taxon>Tracheophyta</taxon>
        <taxon>Spermatophyta</taxon>
        <taxon>Magnoliopsida</taxon>
        <taxon>eudicotyledons</taxon>
        <taxon>Gunneridae</taxon>
        <taxon>Pentapetalae</taxon>
        <taxon>rosids</taxon>
        <taxon>fabids</taxon>
        <taxon>Fabales</taxon>
        <taxon>Fabaceae</taxon>
        <taxon>Caesalpinioideae</taxon>
        <taxon>Cassia clade</taxon>
        <taxon>Senna</taxon>
    </lineage>
</organism>
<feature type="region of interest" description="Disordered" evidence="1">
    <location>
        <begin position="1"/>
        <end position="33"/>
    </location>
</feature>